<comment type="similarity">
    <text evidence="6">Belongs to the class I-like SAM-binding methyltransferase superfamily. RsmB/NOP family.</text>
</comment>
<dbReference type="Pfam" id="PF17125">
    <property type="entry name" value="Methyltr_RsmF_N"/>
    <property type="match status" value="1"/>
</dbReference>
<dbReference type="Proteomes" id="UP000467635">
    <property type="component" value="Unassembled WGS sequence"/>
</dbReference>
<evidence type="ECO:0000256" key="1">
    <source>
        <dbReference type="ARBA" id="ARBA00022490"/>
    </source>
</evidence>
<dbReference type="PANTHER" id="PTHR22807">
    <property type="entry name" value="NOP2 YEAST -RELATED NOL1/NOP2/FMU SUN DOMAIN-CONTAINING"/>
    <property type="match status" value="1"/>
</dbReference>
<protein>
    <submittedName>
        <fullName evidence="8">RNA methyltransferase</fullName>
    </submittedName>
</protein>
<evidence type="ECO:0000256" key="2">
    <source>
        <dbReference type="ARBA" id="ARBA00022603"/>
    </source>
</evidence>
<feature type="binding site" evidence="6">
    <location>
        <position position="127"/>
    </location>
    <ligand>
        <name>S-adenosyl-L-methionine</name>
        <dbReference type="ChEBI" id="CHEBI:59789"/>
    </ligand>
</feature>
<sequence length="270" mass="30104">MDLPKDFIEKYQNLLGDEAEDFLASLDEKSVIGFRLNPLKRHYKDVDYDLTASVPFSQDGFIGKVSGRSLEHQAGYVYSQDLSAMYVAAVANAQPGDKVLDLCAAPGGKSTQLAEQLNNQGLLVSNEINTKRAKILAENMERIGAKNVIITNESPDNLAKVFKGYFDKIVVDAPCSGEGMFRKDHSAVKYWHKDYPAECAHRQKLILEEAMKMLKTGGELVYSTCTFAPEEDEQIVAWLLENYDLTLEPITKYDGMDSGRPEFADGNEDL</sequence>
<organism evidence="8 9">
    <name type="scientific">Ligilactobacillus salivarius</name>
    <dbReference type="NCBI Taxonomy" id="1624"/>
    <lineage>
        <taxon>Bacteria</taxon>
        <taxon>Bacillati</taxon>
        <taxon>Bacillota</taxon>
        <taxon>Bacilli</taxon>
        <taxon>Lactobacillales</taxon>
        <taxon>Lactobacillaceae</taxon>
        <taxon>Ligilactobacillus</taxon>
    </lineage>
</organism>
<dbReference type="PANTHER" id="PTHR22807:SF30">
    <property type="entry name" value="28S RRNA (CYTOSINE(4447)-C(5))-METHYLTRANSFERASE-RELATED"/>
    <property type="match status" value="1"/>
</dbReference>
<proteinExistence type="inferred from homology"/>
<evidence type="ECO:0000256" key="5">
    <source>
        <dbReference type="ARBA" id="ARBA00022884"/>
    </source>
</evidence>
<dbReference type="InterPro" id="IPR023267">
    <property type="entry name" value="RCMT"/>
</dbReference>
<feature type="domain" description="SAM-dependent MTase RsmB/NOP-type" evidence="7">
    <location>
        <begin position="1"/>
        <end position="270"/>
    </location>
</feature>
<dbReference type="InterPro" id="IPR031341">
    <property type="entry name" value="Methyltr_RsmF_N"/>
</dbReference>
<dbReference type="AlphaFoldDB" id="A0A7X2MGT4"/>
<accession>A0A7X2MGT4</accession>
<dbReference type="Gene3D" id="3.30.70.1170">
    <property type="entry name" value="Sun protein, domain 3"/>
    <property type="match status" value="1"/>
</dbReference>
<evidence type="ECO:0000256" key="3">
    <source>
        <dbReference type="ARBA" id="ARBA00022679"/>
    </source>
</evidence>
<dbReference type="InterPro" id="IPR029063">
    <property type="entry name" value="SAM-dependent_MTases_sf"/>
</dbReference>
<keyword evidence="2 6" id="KW-0489">Methyltransferase</keyword>
<comment type="caution">
    <text evidence="8">The sequence shown here is derived from an EMBL/GenBank/DDBJ whole genome shotgun (WGS) entry which is preliminary data.</text>
</comment>
<feature type="binding site" evidence="6">
    <location>
        <position position="172"/>
    </location>
    <ligand>
        <name>S-adenosyl-L-methionine</name>
        <dbReference type="ChEBI" id="CHEBI:59789"/>
    </ligand>
</feature>
<evidence type="ECO:0000256" key="4">
    <source>
        <dbReference type="ARBA" id="ARBA00022691"/>
    </source>
</evidence>
<dbReference type="GO" id="GO:0001510">
    <property type="term" value="P:RNA methylation"/>
    <property type="evidence" value="ECO:0007669"/>
    <property type="project" value="InterPro"/>
</dbReference>
<dbReference type="GO" id="GO:0008173">
    <property type="term" value="F:RNA methyltransferase activity"/>
    <property type="evidence" value="ECO:0007669"/>
    <property type="project" value="InterPro"/>
</dbReference>
<dbReference type="GO" id="GO:0003723">
    <property type="term" value="F:RNA binding"/>
    <property type="evidence" value="ECO:0007669"/>
    <property type="project" value="UniProtKB-UniRule"/>
</dbReference>
<dbReference type="PROSITE" id="PS51686">
    <property type="entry name" value="SAM_MT_RSMB_NOP"/>
    <property type="match status" value="1"/>
</dbReference>
<keyword evidence="4 6" id="KW-0949">S-adenosyl-L-methionine</keyword>
<evidence type="ECO:0000256" key="6">
    <source>
        <dbReference type="PROSITE-ProRule" id="PRU01023"/>
    </source>
</evidence>
<dbReference type="CDD" id="cd02440">
    <property type="entry name" value="AdoMet_MTases"/>
    <property type="match status" value="1"/>
</dbReference>
<keyword evidence="5 6" id="KW-0694">RNA-binding</keyword>
<dbReference type="EMBL" id="WKKX01000646">
    <property type="protein sequence ID" value="MSE09151.1"/>
    <property type="molecule type" value="Genomic_DNA"/>
</dbReference>
<evidence type="ECO:0000313" key="8">
    <source>
        <dbReference type="EMBL" id="MSE09151.1"/>
    </source>
</evidence>
<dbReference type="Pfam" id="PF01189">
    <property type="entry name" value="Methyltr_RsmB-F"/>
    <property type="match status" value="1"/>
</dbReference>
<dbReference type="Gene3D" id="3.40.50.150">
    <property type="entry name" value="Vaccinia Virus protein VP39"/>
    <property type="match status" value="1"/>
</dbReference>
<feature type="binding site" evidence="6">
    <location>
        <begin position="103"/>
        <end position="109"/>
    </location>
    <ligand>
        <name>S-adenosyl-L-methionine</name>
        <dbReference type="ChEBI" id="CHEBI:59789"/>
    </ligand>
</feature>
<feature type="non-terminal residue" evidence="8">
    <location>
        <position position="270"/>
    </location>
</feature>
<dbReference type="InterPro" id="IPR049560">
    <property type="entry name" value="MeTrfase_RsmB-F_NOP2_cat"/>
</dbReference>
<keyword evidence="3 6" id="KW-0808">Transferase</keyword>
<dbReference type="InterPro" id="IPR001678">
    <property type="entry name" value="MeTrfase_RsmB-F_NOP2_dom"/>
</dbReference>
<evidence type="ECO:0000313" key="9">
    <source>
        <dbReference type="Proteomes" id="UP000467635"/>
    </source>
</evidence>
<feature type="active site" description="Nucleophile" evidence="6">
    <location>
        <position position="225"/>
    </location>
</feature>
<dbReference type="PRINTS" id="PR02008">
    <property type="entry name" value="RCMTFAMILY"/>
</dbReference>
<comment type="caution">
    <text evidence="6">Lacks conserved residue(s) required for the propagation of feature annotation.</text>
</comment>
<keyword evidence="1" id="KW-0963">Cytoplasm</keyword>
<reference evidence="8 9" key="1">
    <citation type="submission" date="2019-11" db="EMBL/GenBank/DDBJ databases">
        <title>Draft Genome Sequence of Plant Growth-Promoting Rhizosphere-Associated Bacteria.</title>
        <authorList>
            <person name="Vasilyev I.Y."/>
            <person name="Radchenko V."/>
            <person name="Ilnitskaya E.V."/>
        </authorList>
    </citation>
    <scope>NUCLEOTIDE SEQUENCE [LARGE SCALE GENOMIC DNA]</scope>
    <source>
        <strain evidence="8 9">VRA_01-1sq_f</strain>
    </source>
</reference>
<dbReference type="SUPFAM" id="SSF53335">
    <property type="entry name" value="S-adenosyl-L-methionine-dependent methyltransferases"/>
    <property type="match status" value="1"/>
</dbReference>
<name>A0A7X2MGT4_9LACO</name>
<gene>
    <name evidence="8" type="ORF">GKC33_10755</name>
</gene>
<evidence type="ECO:0000259" key="7">
    <source>
        <dbReference type="PROSITE" id="PS51686"/>
    </source>
</evidence>